<feature type="region of interest" description="Disordered" evidence="1">
    <location>
        <begin position="74"/>
        <end position="103"/>
    </location>
</feature>
<organism evidence="2">
    <name type="scientific">Micrurus surinamensis</name>
    <name type="common">Surinam coral snake</name>
    <dbReference type="NCBI Taxonomy" id="129470"/>
    <lineage>
        <taxon>Eukaryota</taxon>
        <taxon>Metazoa</taxon>
        <taxon>Chordata</taxon>
        <taxon>Craniata</taxon>
        <taxon>Vertebrata</taxon>
        <taxon>Euteleostomi</taxon>
        <taxon>Lepidosauria</taxon>
        <taxon>Squamata</taxon>
        <taxon>Bifurcata</taxon>
        <taxon>Unidentata</taxon>
        <taxon>Episquamata</taxon>
        <taxon>Toxicofera</taxon>
        <taxon>Serpentes</taxon>
        <taxon>Colubroidea</taxon>
        <taxon>Elapidae</taxon>
        <taxon>Elapinae</taxon>
        <taxon>Micrurus</taxon>
    </lineage>
</organism>
<feature type="compositionally biased region" description="Basic and acidic residues" evidence="1">
    <location>
        <begin position="74"/>
        <end position="94"/>
    </location>
</feature>
<proteinExistence type="predicted"/>
<sequence>MAFFFTFLYVLIYIPLSVLPLTIPCDCVLLLKSTLLYKNVSLLTRHKEVLGTEYSQNSSALSCVSGGNVTKFRTEREVRSQRERKVRRQREGEQFKQTMAGTS</sequence>
<protein>
    <submittedName>
        <fullName evidence="2">Uncharacterized protein</fullName>
    </submittedName>
</protein>
<dbReference type="EMBL" id="IACN01088933">
    <property type="protein sequence ID" value="LAB61154.1"/>
    <property type="molecule type" value="Transcribed_RNA"/>
</dbReference>
<evidence type="ECO:0000313" key="2">
    <source>
        <dbReference type="EMBL" id="LAB61154.1"/>
    </source>
</evidence>
<evidence type="ECO:0000256" key="1">
    <source>
        <dbReference type="SAM" id="MobiDB-lite"/>
    </source>
</evidence>
<reference evidence="2" key="2">
    <citation type="submission" date="2017-11" db="EMBL/GenBank/DDBJ databases">
        <title>Coralsnake Venomics: Analyses of Venom Gland Transcriptomes and Proteomes of Six Brazilian Taxa.</title>
        <authorList>
            <person name="Aird S.D."/>
            <person name="Jorge da Silva N."/>
            <person name="Qiu L."/>
            <person name="Villar-Briones A."/>
            <person name="Aparecida-Saddi V."/>
            <person name="Campos-Telles M.P."/>
            <person name="Grau M."/>
            <person name="Mikheyev A.S."/>
        </authorList>
    </citation>
    <scope>NUCLEOTIDE SEQUENCE</scope>
    <source>
        <tissue evidence="2">Venom_gland</tissue>
    </source>
</reference>
<accession>A0A2D4PT21</accession>
<dbReference type="EMBL" id="IACN01088934">
    <property type="protein sequence ID" value="LAB61156.1"/>
    <property type="molecule type" value="Transcribed_RNA"/>
</dbReference>
<dbReference type="AlphaFoldDB" id="A0A2D4PT21"/>
<reference evidence="2" key="1">
    <citation type="submission" date="2017-07" db="EMBL/GenBank/DDBJ databases">
        <authorList>
            <person name="Mikheyev A."/>
            <person name="Grau M."/>
        </authorList>
    </citation>
    <scope>NUCLEOTIDE SEQUENCE</scope>
    <source>
        <tissue evidence="2">Venom_gland</tissue>
    </source>
</reference>
<name>A0A2D4PT21_MICSU</name>